<protein>
    <recommendedName>
        <fullName evidence="3">F-box domain-containing protein</fullName>
    </recommendedName>
</protein>
<evidence type="ECO:0000313" key="2">
    <source>
        <dbReference type="Proteomes" id="UP000029665"/>
    </source>
</evidence>
<evidence type="ECO:0008006" key="3">
    <source>
        <dbReference type="Google" id="ProtNLM"/>
    </source>
</evidence>
<dbReference type="Proteomes" id="UP000029665">
    <property type="component" value="Unassembled WGS sequence"/>
</dbReference>
<evidence type="ECO:0000313" key="1">
    <source>
        <dbReference type="EMBL" id="CDO74027.1"/>
    </source>
</evidence>
<gene>
    <name evidence="1" type="ORF">BN946_scf185043.g77</name>
</gene>
<dbReference type="HOGENOM" id="CLU_806850_0_0_1"/>
<reference evidence="1" key="1">
    <citation type="submission" date="2014-01" db="EMBL/GenBank/DDBJ databases">
        <title>The genome of the white-rot fungus Pycnoporus cinnabarinus: a basidiomycete model with a versatile arsenal for lignocellulosic biomass breakdown.</title>
        <authorList>
            <person name="Levasseur A."/>
            <person name="Lomascolo A."/>
            <person name="Ruiz-Duenas F.J."/>
            <person name="Uzan E."/>
            <person name="Piumi F."/>
            <person name="Kues U."/>
            <person name="Ram A.F.J."/>
            <person name="Murat C."/>
            <person name="Haon M."/>
            <person name="Benoit I."/>
            <person name="Arfi Y."/>
            <person name="Chevret D."/>
            <person name="Drula E."/>
            <person name="Kwon M.J."/>
            <person name="Gouret P."/>
            <person name="Lesage-Meessen L."/>
            <person name="Lombard V."/>
            <person name="Mariette J."/>
            <person name="Noirot C."/>
            <person name="Park J."/>
            <person name="Patyshakuliyeva A."/>
            <person name="Wieneger R.A.B."/>
            <person name="Wosten H.A.B."/>
            <person name="Martin F."/>
            <person name="Coutinho P.M."/>
            <person name="de Vries R."/>
            <person name="Martinez A.T."/>
            <person name="Klopp C."/>
            <person name="Pontarotti P."/>
            <person name="Henrissat B."/>
            <person name="Record E."/>
        </authorList>
    </citation>
    <scope>NUCLEOTIDE SEQUENCE [LARGE SCALE GENOMIC DNA]</scope>
    <source>
        <strain evidence="1">BRFM137</strain>
    </source>
</reference>
<dbReference type="AlphaFoldDB" id="A0A060SHN9"/>
<name>A0A060SHN9_PYCCI</name>
<comment type="caution">
    <text evidence="1">The sequence shown here is derived from an EMBL/GenBank/DDBJ whole genome shotgun (WGS) entry which is preliminary data.</text>
</comment>
<proteinExistence type="predicted"/>
<accession>A0A060SHN9</accession>
<dbReference type="EMBL" id="CCBP010000125">
    <property type="protein sequence ID" value="CDO74027.1"/>
    <property type="molecule type" value="Genomic_DNA"/>
</dbReference>
<dbReference type="STRING" id="5643.A0A060SHN9"/>
<keyword evidence="2" id="KW-1185">Reference proteome</keyword>
<organism evidence="1 2">
    <name type="scientific">Pycnoporus cinnabarinus</name>
    <name type="common">Cinnabar-red polypore</name>
    <name type="synonym">Trametes cinnabarina</name>
    <dbReference type="NCBI Taxonomy" id="5643"/>
    <lineage>
        <taxon>Eukaryota</taxon>
        <taxon>Fungi</taxon>
        <taxon>Dikarya</taxon>
        <taxon>Basidiomycota</taxon>
        <taxon>Agaricomycotina</taxon>
        <taxon>Agaricomycetes</taxon>
        <taxon>Polyporales</taxon>
        <taxon>Polyporaceae</taxon>
        <taxon>Trametes</taxon>
    </lineage>
</organism>
<dbReference type="OrthoDB" id="2729743at2759"/>
<sequence length="344" mass="39359">MAFLASPGGQNIREYIRRLKLERGRASMQFLVDLLANLPSLRELDFAHVRFPKDDVDMAGLGRPRRAIDKLVFSIEYDQWDDSFVNILNILGLFTDIGQLEYWGGVKDERQEDVLPNLYWPEPVKIRSLVVFEVPHLWLSVILEAISKKSGSLDDGTLDTLTIGLEGQAYEVETLMPFVRAAAPCIRRLRLNPVLTGLDDSYGYDRPEELSALPLEECVNLRSLVLVIDEHEEGDGLQVITETQLEAYIQLLDRCAPNGIERVVFDLRCTYDYEVFLGMNWEGMDRVLSKIKSLQSVRVDYSHIRKFPVDKFKALVPMTVKRGILHIQPAKYPDTTGWLQTPFE</sequence>